<dbReference type="PANTHER" id="PTHR40763">
    <property type="entry name" value="MEMBRANE PROTEIN-RELATED"/>
    <property type="match status" value="1"/>
</dbReference>
<feature type="transmembrane region" description="Helical" evidence="1">
    <location>
        <begin position="33"/>
        <end position="55"/>
    </location>
</feature>
<dbReference type="EMBL" id="JACHDN010000001">
    <property type="protein sequence ID" value="MBB5473339.1"/>
    <property type="molecule type" value="Genomic_DNA"/>
</dbReference>
<protein>
    <recommendedName>
        <fullName evidence="2">LiaF transmembrane domain-containing protein</fullName>
    </recommendedName>
</protein>
<evidence type="ECO:0000259" key="2">
    <source>
        <dbReference type="Pfam" id="PF22570"/>
    </source>
</evidence>
<dbReference type="Proteomes" id="UP000564629">
    <property type="component" value="Unassembled WGS sequence"/>
</dbReference>
<comment type="caution">
    <text evidence="3">The sequence shown here is derived from an EMBL/GenBank/DDBJ whole genome shotgun (WGS) entry which is preliminary data.</text>
</comment>
<dbReference type="Pfam" id="PF22570">
    <property type="entry name" value="LiaF-TM"/>
    <property type="match status" value="1"/>
</dbReference>
<sequence length="232" mass="24663">MAQRPVGQLLLGTVLVLAGGVLLLDRLDVLQVASLWEVLLPLAVIAVGAAALALVPRAWIGPVLILGLGTFWLLEALDLVHGSASTYALPIALALLGCSILVAATGRRTDPDRLRMLVFFWGGDRRTTSQQFRSASITAVFGGIDLDLRAANIVDRARIDVFTMFGGVEMKVPPTWRVRLNNLSVFGGSDDKTVPPPYPDAPVLDVHVVAIFGGATVKHGKPLAQEQPAAGY</sequence>
<dbReference type="AlphaFoldDB" id="A0A7W8SEI1"/>
<organism evidence="3 4">
    <name type="scientific">Cellulomonas hominis</name>
    <dbReference type="NCBI Taxonomy" id="156981"/>
    <lineage>
        <taxon>Bacteria</taxon>
        <taxon>Bacillati</taxon>
        <taxon>Actinomycetota</taxon>
        <taxon>Actinomycetes</taxon>
        <taxon>Micrococcales</taxon>
        <taxon>Cellulomonadaceae</taxon>
        <taxon>Cellulomonas</taxon>
    </lineage>
</organism>
<keyword evidence="1" id="KW-0812">Transmembrane</keyword>
<evidence type="ECO:0000313" key="4">
    <source>
        <dbReference type="Proteomes" id="UP000564629"/>
    </source>
</evidence>
<feature type="transmembrane region" description="Helical" evidence="1">
    <location>
        <begin position="87"/>
        <end position="106"/>
    </location>
</feature>
<dbReference type="InterPro" id="IPR054331">
    <property type="entry name" value="LiaF_TM"/>
</dbReference>
<gene>
    <name evidence="3" type="ORF">HNR08_002075</name>
</gene>
<feature type="domain" description="LiaF transmembrane" evidence="2">
    <location>
        <begin position="10"/>
        <end position="102"/>
    </location>
</feature>
<feature type="transmembrane region" description="Helical" evidence="1">
    <location>
        <begin position="62"/>
        <end position="81"/>
    </location>
</feature>
<keyword evidence="1" id="KW-1133">Transmembrane helix</keyword>
<reference evidence="3 4" key="1">
    <citation type="submission" date="2020-08" db="EMBL/GenBank/DDBJ databases">
        <title>Sequencing the genomes of 1000 actinobacteria strains.</title>
        <authorList>
            <person name="Klenk H.-P."/>
        </authorList>
    </citation>
    <scope>NUCLEOTIDE SEQUENCE [LARGE SCALE GENOMIC DNA]</scope>
    <source>
        <strain evidence="3 4">DSM 9581</strain>
    </source>
</reference>
<evidence type="ECO:0000313" key="3">
    <source>
        <dbReference type="EMBL" id="MBB5473339.1"/>
    </source>
</evidence>
<accession>A0A7W8SEI1</accession>
<dbReference type="PANTHER" id="PTHR40763:SF5">
    <property type="entry name" value="MEMBRANE PROTEIN"/>
    <property type="match status" value="1"/>
</dbReference>
<name>A0A7W8SEI1_9CELL</name>
<dbReference type="RefSeq" id="WP_183835004.1">
    <property type="nucleotide sequence ID" value="NZ_JACHDN010000001.1"/>
</dbReference>
<evidence type="ECO:0000256" key="1">
    <source>
        <dbReference type="SAM" id="Phobius"/>
    </source>
</evidence>
<keyword evidence="1" id="KW-0472">Membrane</keyword>
<proteinExistence type="predicted"/>